<sequence>MIVKEINPHFEDYVFNWEQTYQFLVGGYGSSKSYHTALKIVLKLLKEKRTALVIREVFDTHRDSTFALFQEVIEELGLTKAVASLSSPLQLRFHNGSRIMFKGMDNPAKLKSVHNISLIWIEECSEVKYEGFKELIGRLRHPELKLHMICTTNPVGTSNWTYRHFFRDERKKRFVLDDSELYEKRTIVKGDTYYHHSTANDNLFLPESYVKQLDGLKEYDPDLYRIARKGRFGVNGIRVLPQFEVLPHDQVKKCIAAISKPIFRTGMDFGFEESYNAVVRLAVDPEKKYLYIYWEYYQNKMTDDRTAEELREFIETQELIKADSAEPKSIQYFRQQGFRMVGARKFPGSRLQYTKKVKRFKKIFCSDRCENVIYELKTLTYAKDKNGALIEDEFTIDPHTLSAIWYALDDYEVADMKETARKRIRPNRERRRS</sequence>
<feature type="domain" description="Phage terminase large subunit N-terminal" evidence="1">
    <location>
        <begin position="19"/>
        <end position="231"/>
    </location>
</feature>
<feature type="domain" description="Phage terminase large subunit C-terminal" evidence="2">
    <location>
        <begin position="268"/>
        <end position="410"/>
    </location>
</feature>
<accession>A0A0D1L1I6</accession>
<dbReference type="InterPro" id="IPR027417">
    <property type="entry name" value="P-loop_NTPase"/>
</dbReference>
<organism evidence="3 4">
    <name type="scientific">Bacillus subtilis</name>
    <dbReference type="NCBI Taxonomy" id="1423"/>
    <lineage>
        <taxon>Bacteria</taxon>
        <taxon>Bacillati</taxon>
        <taxon>Bacillota</taxon>
        <taxon>Bacilli</taxon>
        <taxon>Bacillales</taxon>
        <taxon>Bacillaceae</taxon>
        <taxon>Bacillus</taxon>
    </lineage>
</organism>
<reference evidence="3 4" key="1">
    <citation type="submission" date="2014-12" db="EMBL/GenBank/DDBJ databases">
        <title>Comparative genome analysis of Bacillus coagulans HM-08, Clostridium butyricum HM-68, Bacillus subtilis HM-66 and Bacillus licheniformis BL-09.</title>
        <authorList>
            <person name="Zhang H."/>
        </authorList>
    </citation>
    <scope>NUCLEOTIDE SEQUENCE [LARGE SCALE GENOMIC DNA]</scope>
    <source>
        <strain evidence="3 4">HM-66</strain>
    </source>
</reference>
<dbReference type="NCBIfam" id="TIGR01547">
    <property type="entry name" value="phage_term_2"/>
    <property type="match status" value="1"/>
</dbReference>
<dbReference type="STRING" id="483913.AN935_06530"/>
<dbReference type="InterPro" id="IPR052380">
    <property type="entry name" value="Viral_DNA_packaging_terminase"/>
</dbReference>
<dbReference type="InterPro" id="IPR035412">
    <property type="entry name" value="Terminase_L_N"/>
</dbReference>
<dbReference type="AlphaFoldDB" id="A0A0D1L1I6"/>
<evidence type="ECO:0000313" key="3">
    <source>
        <dbReference type="EMBL" id="KIU12222.1"/>
    </source>
</evidence>
<protein>
    <submittedName>
        <fullName evidence="3">PBSX defective prophage terminase large subunit</fullName>
    </submittedName>
</protein>
<dbReference type="InterPro" id="IPR035413">
    <property type="entry name" value="Terminase_L_C"/>
</dbReference>
<gene>
    <name evidence="3" type="ORF">SC09_Contig19orf00631</name>
</gene>
<dbReference type="EMBL" id="JXBC01000002">
    <property type="protein sequence ID" value="KIU12222.1"/>
    <property type="molecule type" value="Genomic_DNA"/>
</dbReference>
<dbReference type="Gene3D" id="3.40.50.300">
    <property type="entry name" value="P-loop containing nucleotide triphosphate hydrolases"/>
    <property type="match status" value="1"/>
</dbReference>
<dbReference type="Gene3D" id="3.30.420.280">
    <property type="match status" value="1"/>
</dbReference>
<dbReference type="PATRIC" id="fig|1423.173.peg.1105"/>
<proteinExistence type="predicted"/>
<dbReference type="InterPro" id="IPR006437">
    <property type="entry name" value="Phage_terminase_lsu"/>
</dbReference>
<dbReference type="PANTHER" id="PTHR39184:SF1">
    <property type="entry name" value="PBSX PHAGE TERMINASE LARGE SUBUNIT"/>
    <property type="match status" value="1"/>
</dbReference>
<dbReference type="Pfam" id="PF04466">
    <property type="entry name" value="Terminase_3"/>
    <property type="match status" value="1"/>
</dbReference>
<evidence type="ECO:0000259" key="1">
    <source>
        <dbReference type="Pfam" id="PF04466"/>
    </source>
</evidence>
<evidence type="ECO:0000259" key="2">
    <source>
        <dbReference type="Pfam" id="PF17288"/>
    </source>
</evidence>
<evidence type="ECO:0000313" key="4">
    <source>
        <dbReference type="Proteomes" id="UP000032247"/>
    </source>
</evidence>
<dbReference type="Proteomes" id="UP000032247">
    <property type="component" value="Unassembled WGS sequence"/>
</dbReference>
<comment type="caution">
    <text evidence="3">The sequence shown here is derived from an EMBL/GenBank/DDBJ whole genome shotgun (WGS) entry which is preliminary data.</text>
</comment>
<dbReference type="PANTHER" id="PTHR39184">
    <property type="match status" value="1"/>
</dbReference>
<dbReference type="Pfam" id="PF17288">
    <property type="entry name" value="Terminase_3C"/>
    <property type="match status" value="1"/>
</dbReference>
<name>A0A0D1L1I6_BACIU</name>